<organism evidence="2 3">
    <name type="scientific">Dyella flagellata</name>
    <dbReference type="NCBI Taxonomy" id="1867833"/>
    <lineage>
        <taxon>Bacteria</taxon>
        <taxon>Pseudomonadati</taxon>
        <taxon>Pseudomonadota</taxon>
        <taxon>Gammaproteobacteria</taxon>
        <taxon>Lysobacterales</taxon>
        <taxon>Rhodanobacteraceae</taxon>
        <taxon>Dyella</taxon>
    </lineage>
</organism>
<protein>
    <recommendedName>
        <fullName evidence="1">VOC domain-containing protein</fullName>
    </recommendedName>
</protein>
<dbReference type="RefSeq" id="WP_284334175.1">
    <property type="nucleotide sequence ID" value="NZ_BSOA01000050.1"/>
</dbReference>
<dbReference type="InterPro" id="IPR037523">
    <property type="entry name" value="VOC_core"/>
</dbReference>
<dbReference type="PROSITE" id="PS51819">
    <property type="entry name" value="VOC"/>
    <property type="match status" value="1"/>
</dbReference>
<comment type="caution">
    <text evidence="2">The sequence shown here is derived from an EMBL/GenBank/DDBJ whole genome shotgun (WGS) entry which is preliminary data.</text>
</comment>
<dbReference type="InterPro" id="IPR041581">
    <property type="entry name" value="Glyoxalase_6"/>
</dbReference>
<dbReference type="PANTHER" id="PTHR35908">
    <property type="entry name" value="HYPOTHETICAL FUSION PROTEIN"/>
    <property type="match status" value="1"/>
</dbReference>
<dbReference type="Pfam" id="PF18029">
    <property type="entry name" value="Glyoxalase_6"/>
    <property type="match status" value="1"/>
</dbReference>
<proteinExistence type="predicted"/>
<evidence type="ECO:0000313" key="2">
    <source>
        <dbReference type="EMBL" id="GLQ90758.1"/>
    </source>
</evidence>
<accession>A0ABQ5XI79</accession>
<dbReference type="Gene3D" id="3.10.180.10">
    <property type="entry name" value="2,3-Dihydroxybiphenyl 1,2-Dioxygenase, domain 1"/>
    <property type="match status" value="1"/>
</dbReference>
<dbReference type="PANTHER" id="PTHR35908:SF1">
    <property type="entry name" value="CONSERVED PROTEIN"/>
    <property type="match status" value="1"/>
</dbReference>
<dbReference type="Proteomes" id="UP001156627">
    <property type="component" value="Unassembled WGS sequence"/>
</dbReference>
<feature type="domain" description="VOC" evidence="1">
    <location>
        <begin position="5"/>
        <end position="126"/>
    </location>
</feature>
<dbReference type="SUPFAM" id="SSF54593">
    <property type="entry name" value="Glyoxalase/Bleomycin resistance protein/Dihydroxybiphenyl dioxygenase"/>
    <property type="match status" value="1"/>
</dbReference>
<sequence length="126" mass="14497">MHYSRLCALLIDCNTDDIDQSALFWADALGRPVDYEHPGTRGNYRMLATPEDEPIVQIQRVTHESRVHIDIETDDIPAEVARLEKLGAQVVDRLERWVVMQAPSGQRFCVVRVQRPGFPKNANRWD</sequence>
<evidence type="ECO:0000313" key="3">
    <source>
        <dbReference type="Proteomes" id="UP001156627"/>
    </source>
</evidence>
<evidence type="ECO:0000259" key="1">
    <source>
        <dbReference type="PROSITE" id="PS51819"/>
    </source>
</evidence>
<keyword evidence="3" id="KW-1185">Reference proteome</keyword>
<dbReference type="EMBL" id="BSOA01000050">
    <property type="protein sequence ID" value="GLQ90758.1"/>
    <property type="molecule type" value="Genomic_DNA"/>
</dbReference>
<gene>
    <name evidence="2" type="ORF">GCM10007898_43340</name>
</gene>
<reference evidence="3" key="1">
    <citation type="journal article" date="2019" name="Int. J. Syst. Evol. Microbiol.">
        <title>The Global Catalogue of Microorganisms (GCM) 10K type strain sequencing project: providing services to taxonomists for standard genome sequencing and annotation.</title>
        <authorList>
            <consortium name="The Broad Institute Genomics Platform"/>
            <consortium name="The Broad Institute Genome Sequencing Center for Infectious Disease"/>
            <person name="Wu L."/>
            <person name="Ma J."/>
        </authorList>
    </citation>
    <scope>NUCLEOTIDE SEQUENCE [LARGE SCALE GENOMIC DNA]</scope>
    <source>
        <strain evidence="3">NBRC 111981</strain>
    </source>
</reference>
<name>A0ABQ5XI79_9GAMM</name>
<dbReference type="CDD" id="cd06587">
    <property type="entry name" value="VOC"/>
    <property type="match status" value="1"/>
</dbReference>
<dbReference type="InterPro" id="IPR029068">
    <property type="entry name" value="Glyas_Bleomycin-R_OHBP_Dase"/>
</dbReference>